<dbReference type="GO" id="GO:0004364">
    <property type="term" value="F:glutathione transferase activity"/>
    <property type="evidence" value="ECO:0007669"/>
    <property type="project" value="TreeGrafter"/>
</dbReference>
<dbReference type="Proteomes" id="UP000305760">
    <property type="component" value="Unassembled WGS sequence"/>
</dbReference>
<feature type="domain" description="DSBA-like thioredoxin" evidence="3">
    <location>
        <begin position="3"/>
        <end position="185"/>
    </location>
</feature>
<reference evidence="4 5" key="1">
    <citation type="submission" date="2019-03" db="EMBL/GenBank/DDBJ databases">
        <title>Arenimonas daejeonensis sp. nov., isolated from compost.</title>
        <authorList>
            <person name="Jeon C.O."/>
        </authorList>
    </citation>
    <scope>NUCLEOTIDE SEQUENCE [LARGE SCALE GENOMIC DNA]</scope>
    <source>
        <strain evidence="4 5">R29</strain>
    </source>
</reference>
<comment type="catalytic activity">
    <reaction evidence="1">
        <text>2-hydroxychromene-2-carboxylate = (3E)-4-(2-hydroxyphenyl)-2-oxobut-3-enoate</text>
        <dbReference type="Rhea" id="RHEA:27401"/>
        <dbReference type="ChEBI" id="CHEBI:59350"/>
        <dbReference type="ChEBI" id="CHEBI:59353"/>
        <dbReference type="EC" id="5.99.1.4"/>
    </reaction>
</comment>
<dbReference type="GO" id="GO:0006749">
    <property type="term" value="P:glutathione metabolic process"/>
    <property type="evidence" value="ECO:0007669"/>
    <property type="project" value="TreeGrafter"/>
</dbReference>
<dbReference type="SUPFAM" id="SSF52833">
    <property type="entry name" value="Thioredoxin-like"/>
    <property type="match status" value="1"/>
</dbReference>
<protein>
    <recommendedName>
        <fullName evidence="1">2-hydroxychromene-2-carboxylate isomerase</fullName>
        <ecNumber evidence="1">5.99.1.4</ecNumber>
    </recommendedName>
</protein>
<feature type="active site" description="Nucleophile" evidence="2">
    <location>
        <position position="12"/>
    </location>
</feature>
<dbReference type="PANTHER" id="PTHR42943:SF2">
    <property type="entry name" value="GLUTATHIONE S-TRANSFERASE KAPPA 1"/>
    <property type="match status" value="1"/>
</dbReference>
<dbReference type="InterPro" id="IPR001853">
    <property type="entry name" value="DSBA-like_thioredoxin_dom"/>
</dbReference>
<dbReference type="GO" id="GO:0004602">
    <property type="term" value="F:glutathione peroxidase activity"/>
    <property type="evidence" value="ECO:0007669"/>
    <property type="project" value="TreeGrafter"/>
</dbReference>
<dbReference type="CDD" id="cd03022">
    <property type="entry name" value="DsbA_HCCA_Iso"/>
    <property type="match status" value="1"/>
</dbReference>
<keyword evidence="5" id="KW-1185">Reference proteome</keyword>
<dbReference type="Pfam" id="PF01323">
    <property type="entry name" value="DSBA"/>
    <property type="match status" value="1"/>
</dbReference>
<dbReference type="EC" id="5.99.1.4" evidence="1"/>
<dbReference type="OrthoDB" id="5244108at2"/>
<dbReference type="PANTHER" id="PTHR42943">
    <property type="entry name" value="GLUTATHIONE S-TRANSFERASE KAPPA"/>
    <property type="match status" value="1"/>
</dbReference>
<evidence type="ECO:0000259" key="3">
    <source>
        <dbReference type="Pfam" id="PF01323"/>
    </source>
</evidence>
<dbReference type="InterPro" id="IPR051924">
    <property type="entry name" value="GST_Kappa/NadH"/>
</dbReference>
<keyword evidence="1 4" id="KW-0413">Isomerase</keyword>
<dbReference type="GO" id="GO:1901170">
    <property type="term" value="P:naphthalene catabolic process"/>
    <property type="evidence" value="ECO:0007669"/>
    <property type="project" value="InterPro"/>
</dbReference>
<accession>A0A5C4RYK6</accession>
<sequence>MATIHWYFDFISPFAYLQWPRVRELATRHPVELRPVLFAGVLDHIGQKGPAEIPAKRVFTYRHVLWRARQRGLPMRFPPAHPFNPLAALRLCVALDARPDATGAIFDWIWAQGRAGDSVEALAPLARTLGVADIAAAVAAPAVKQQLKANFEAALAAQVFGVPTLVIDGDLFWGDDAFDFALARLADPTLLDDDEMRRVSTLPVAAQRI</sequence>
<comment type="similarity">
    <text evidence="1">Belongs to the GST superfamily. NadH family.</text>
</comment>
<evidence type="ECO:0000313" key="5">
    <source>
        <dbReference type="Proteomes" id="UP000305760"/>
    </source>
</evidence>
<dbReference type="InterPro" id="IPR044087">
    <property type="entry name" value="NahD-like"/>
</dbReference>
<evidence type="ECO:0000256" key="1">
    <source>
        <dbReference type="PIRNR" id="PIRNR006386"/>
    </source>
</evidence>
<comment type="caution">
    <text evidence="4">The sequence shown here is derived from an EMBL/GenBank/DDBJ whole genome shotgun (WGS) entry which is preliminary data.</text>
</comment>
<evidence type="ECO:0000256" key="2">
    <source>
        <dbReference type="PIRSR" id="PIRSR006386-1"/>
    </source>
</evidence>
<gene>
    <name evidence="4" type="ORF">E1B00_08295</name>
</gene>
<dbReference type="GO" id="GO:0018845">
    <property type="term" value="F:2-hydroxychromene-2-carboxylate isomerase activity"/>
    <property type="evidence" value="ECO:0007669"/>
    <property type="project" value="UniProtKB-UniRule"/>
</dbReference>
<dbReference type="PIRSF" id="PIRSF006386">
    <property type="entry name" value="HCCAis_GSTk"/>
    <property type="match status" value="1"/>
</dbReference>
<name>A0A5C4RYK6_9GAMM</name>
<dbReference type="AlphaFoldDB" id="A0A5C4RYK6"/>
<dbReference type="RefSeq" id="WP_139447474.1">
    <property type="nucleotide sequence ID" value="NZ_SMDR01000001.1"/>
</dbReference>
<proteinExistence type="inferred from homology"/>
<dbReference type="Gene3D" id="3.40.30.10">
    <property type="entry name" value="Glutaredoxin"/>
    <property type="match status" value="1"/>
</dbReference>
<evidence type="ECO:0000313" key="4">
    <source>
        <dbReference type="EMBL" id="TNJ35731.1"/>
    </source>
</evidence>
<dbReference type="InterPro" id="IPR036249">
    <property type="entry name" value="Thioredoxin-like_sf"/>
</dbReference>
<dbReference type="EMBL" id="SMDR01000001">
    <property type="protein sequence ID" value="TNJ35731.1"/>
    <property type="molecule type" value="Genomic_DNA"/>
</dbReference>
<dbReference type="InterPro" id="IPR014440">
    <property type="entry name" value="HCCAis_GSTk"/>
</dbReference>
<organism evidence="4 5">
    <name type="scientific">Arenimonas terrae</name>
    <dbReference type="NCBI Taxonomy" id="2546226"/>
    <lineage>
        <taxon>Bacteria</taxon>
        <taxon>Pseudomonadati</taxon>
        <taxon>Pseudomonadota</taxon>
        <taxon>Gammaproteobacteria</taxon>
        <taxon>Lysobacterales</taxon>
        <taxon>Lysobacteraceae</taxon>
        <taxon>Arenimonas</taxon>
    </lineage>
</organism>